<dbReference type="Pfam" id="PF06439">
    <property type="entry name" value="3keto-disac_hyd"/>
    <property type="match status" value="1"/>
</dbReference>
<dbReference type="GO" id="GO:0016787">
    <property type="term" value="F:hydrolase activity"/>
    <property type="evidence" value="ECO:0007669"/>
    <property type="project" value="InterPro"/>
</dbReference>
<evidence type="ECO:0000313" key="3">
    <source>
        <dbReference type="EMBL" id="SKA98351.1"/>
    </source>
</evidence>
<evidence type="ECO:0000313" key="4">
    <source>
        <dbReference type="Proteomes" id="UP000190774"/>
    </source>
</evidence>
<dbReference type="PROSITE" id="PS51257">
    <property type="entry name" value="PROKAR_LIPOPROTEIN"/>
    <property type="match status" value="1"/>
</dbReference>
<sequence>MITPMKVSLLYTLLTLACGSLCAGDAVSLFDGQTLNGWTGADGAAPGAGWVIEGGVLHLNGTPGGNLLSEKEYTDFDLEWEWKVEDGGNNGIKYWVAKIGSKEWLGIEYQMIDDEKHPDGKRGGSHTTASIYDIKEPAADKPLNPPGQWNSSRVVVQAGKIQHWLNGQLVCEADTTSDDWKARIAASKFKSKVGFAPGKGRLMLTDHHDKVWIRSIKIKEL</sequence>
<reference evidence="4" key="1">
    <citation type="submission" date="2017-02" db="EMBL/GenBank/DDBJ databases">
        <authorList>
            <person name="Varghese N."/>
            <person name="Submissions S."/>
        </authorList>
    </citation>
    <scope>NUCLEOTIDE SEQUENCE [LARGE SCALE GENOMIC DNA]</scope>
    <source>
        <strain evidence="4">ATCC 700200</strain>
    </source>
</reference>
<keyword evidence="1" id="KW-0732">Signal</keyword>
<evidence type="ECO:0000259" key="2">
    <source>
        <dbReference type="Pfam" id="PF06439"/>
    </source>
</evidence>
<dbReference type="EMBL" id="FUYE01000008">
    <property type="protein sequence ID" value="SKA98351.1"/>
    <property type="molecule type" value="Genomic_DNA"/>
</dbReference>
<protein>
    <recommendedName>
        <fullName evidence="2">3-keto-alpha-glucoside-1,2-lyase/3-keto-2-hydroxy-glucal hydratase domain-containing protein</fullName>
    </recommendedName>
</protein>
<feature type="signal peptide" evidence="1">
    <location>
        <begin position="1"/>
        <end position="23"/>
    </location>
</feature>
<dbReference type="Proteomes" id="UP000190774">
    <property type="component" value="Unassembled WGS sequence"/>
</dbReference>
<keyword evidence="4" id="KW-1185">Reference proteome</keyword>
<dbReference type="STRING" id="48467.SAMN02745166_02736"/>
<dbReference type="Gene3D" id="2.60.120.560">
    <property type="entry name" value="Exo-inulinase, domain 1"/>
    <property type="match status" value="1"/>
</dbReference>
<organism evidence="3 4">
    <name type="scientific">Prosthecobacter debontii</name>
    <dbReference type="NCBI Taxonomy" id="48467"/>
    <lineage>
        <taxon>Bacteria</taxon>
        <taxon>Pseudomonadati</taxon>
        <taxon>Verrucomicrobiota</taxon>
        <taxon>Verrucomicrobiia</taxon>
        <taxon>Verrucomicrobiales</taxon>
        <taxon>Verrucomicrobiaceae</taxon>
        <taxon>Prosthecobacter</taxon>
    </lineage>
</organism>
<dbReference type="InterPro" id="IPR010496">
    <property type="entry name" value="AL/BT2_dom"/>
</dbReference>
<feature type="chain" id="PRO_5012052373" description="3-keto-alpha-glucoside-1,2-lyase/3-keto-2-hydroxy-glucal hydratase domain-containing protein" evidence="1">
    <location>
        <begin position="24"/>
        <end position="221"/>
    </location>
</feature>
<accession>A0A1T4YAK9</accession>
<dbReference type="OrthoDB" id="176168at2"/>
<name>A0A1T4YAK9_9BACT</name>
<feature type="domain" description="3-keto-alpha-glucoside-1,2-lyase/3-keto-2-hydroxy-glucal hydratase" evidence="2">
    <location>
        <begin position="26"/>
        <end position="219"/>
    </location>
</feature>
<dbReference type="AlphaFoldDB" id="A0A1T4YAK9"/>
<evidence type="ECO:0000256" key="1">
    <source>
        <dbReference type="SAM" id="SignalP"/>
    </source>
</evidence>
<gene>
    <name evidence="3" type="ORF">SAMN02745166_02736</name>
</gene>
<proteinExistence type="predicted"/>